<name>A0AAD7AXV6_MYCRO</name>
<feature type="region of interest" description="Disordered" evidence="1">
    <location>
        <begin position="110"/>
        <end position="131"/>
    </location>
</feature>
<evidence type="ECO:0000256" key="1">
    <source>
        <dbReference type="SAM" id="MobiDB-lite"/>
    </source>
</evidence>
<gene>
    <name evidence="2" type="ORF">B0H17DRAFT_1121610</name>
</gene>
<dbReference type="AlphaFoldDB" id="A0AAD7AXV6"/>
<accession>A0AAD7AXV6</accession>
<dbReference type="Proteomes" id="UP001221757">
    <property type="component" value="Unassembled WGS sequence"/>
</dbReference>
<proteinExistence type="predicted"/>
<feature type="compositionally biased region" description="Basic and acidic residues" evidence="1">
    <location>
        <begin position="112"/>
        <end position="123"/>
    </location>
</feature>
<evidence type="ECO:0000313" key="2">
    <source>
        <dbReference type="EMBL" id="KAJ7603497.1"/>
    </source>
</evidence>
<organism evidence="2 3">
    <name type="scientific">Mycena rosella</name>
    <name type="common">Pink bonnet</name>
    <name type="synonym">Agaricus rosellus</name>
    <dbReference type="NCBI Taxonomy" id="1033263"/>
    <lineage>
        <taxon>Eukaryota</taxon>
        <taxon>Fungi</taxon>
        <taxon>Dikarya</taxon>
        <taxon>Basidiomycota</taxon>
        <taxon>Agaricomycotina</taxon>
        <taxon>Agaricomycetes</taxon>
        <taxon>Agaricomycetidae</taxon>
        <taxon>Agaricales</taxon>
        <taxon>Marasmiineae</taxon>
        <taxon>Mycenaceae</taxon>
        <taxon>Mycena</taxon>
    </lineage>
</organism>
<evidence type="ECO:0000313" key="3">
    <source>
        <dbReference type="Proteomes" id="UP001221757"/>
    </source>
</evidence>
<comment type="caution">
    <text evidence="2">The sequence shown here is derived from an EMBL/GenBank/DDBJ whole genome shotgun (WGS) entry which is preliminary data.</text>
</comment>
<keyword evidence="3" id="KW-1185">Reference proteome</keyword>
<sequence length="131" mass="13853">MEKVPGTARRSASTGKGTISAIRRPINGVMFTTPPRAQGTTPAKVGQSACKGPVGHSRRSVDRAFHAGAQREGRDASQDEGPSACVSLASRLAEGLTRMTYETGAYADDLGDCGRHGNRERVRATKRRTAA</sequence>
<reference evidence="2" key="1">
    <citation type="submission" date="2023-03" db="EMBL/GenBank/DDBJ databases">
        <title>Massive genome expansion in bonnet fungi (Mycena s.s.) driven by repeated elements and novel gene families across ecological guilds.</title>
        <authorList>
            <consortium name="Lawrence Berkeley National Laboratory"/>
            <person name="Harder C.B."/>
            <person name="Miyauchi S."/>
            <person name="Viragh M."/>
            <person name="Kuo A."/>
            <person name="Thoen E."/>
            <person name="Andreopoulos B."/>
            <person name="Lu D."/>
            <person name="Skrede I."/>
            <person name="Drula E."/>
            <person name="Henrissat B."/>
            <person name="Morin E."/>
            <person name="Kohler A."/>
            <person name="Barry K."/>
            <person name="LaButti K."/>
            <person name="Morin E."/>
            <person name="Salamov A."/>
            <person name="Lipzen A."/>
            <person name="Mereny Z."/>
            <person name="Hegedus B."/>
            <person name="Baldrian P."/>
            <person name="Stursova M."/>
            <person name="Weitz H."/>
            <person name="Taylor A."/>
            <person name="Grigoriev I.V."/>
            <person name="Nagy L.G."/>
            <person name="Martin F."/>
            <person name="Kauserud H."/>
        </authorList>
    </citation>
    <scope>NUCLEOTIDE SEQUENCE</scope>
    <source>
        <strain evidence="2">CBHHK067</strain>
    </source>
</reference>
<protein>
    <submittedName>
        <fullName evidence="2">Uncharacterized protein</fullName>
    </submittedName>
</protein>
<feature type="region of interest" description="Disordered" evidence="1">
    <location>
        <begin position="1"/>
        <end position="83"/>
    </location>
</feature>
<dbReference type="EMBL" id="JARKIE010001285">
    <property type="protein sequence ID" value="KAJ7603497.1"/>
    <property type="molecule type" value="Genomic_DNA"/>
</dbReference>
<feature type="compositionally biased region" description="Basic and acidic residues" evidence="1">
    <location>
        <begin position="59"/>
        <end position="77"/>
    </location>
</feature>